<feature type="region of interest" description="Disordered" evidence="1">
    <location>
        <begin position="167"/>
        <end position="196"/>
    </location>
</feature>
<feature type="compositionally biased region" description="Basic and acidic residues" evidence="1">
    <location>
        <begin position="167"/>
        <end position="181"/>
    </location>
</feature>
<proteinExistence type="predicted"/>
<dbReference type="InParanoid" id="L7JRN6"/>
<protein>
    <submittedName>
        <fullName evidence="2">Uncharacterized protein</fullName>
    </submittedName>
</protein>
<sequence>MMTKHPLFHCSKPDTPKLLFTSSHVDIKGENIQSFHINMVIDNLYAIPNYLLIQQSSTIIIYRYKIKNTKGNKNRIILAKIKKIENHILNYLVNRVSRQVLRLLFNVMLTLVSKNVKACNREMEKIILWMKISDIVDVHIGECVKVWDRYGVVKTYYNDASDGEQIAERRDDKNKTDDKGGKQYAAKDNAKETMSDQSSSVSLTKLVNDNFSLECKNNKLRMNYFKRSFVENLNLVGVVDFVCVNSTVFVLLKSGVEVLLFS</sequence>
<gene>
    <name evidence="2" type="ORF">THOM_2990</name>
</gene>
<reference evidence="2 3" key="1">
    <citation type="journal article" date="2012" name="PLoS Pathog.">
        <title>The genome of the obligate intracellular parasite Trachipleistophora hominis: new insights into microsporidian genome dynamics and reductive evolution.</title>
        <authorList>
            <person name="Heinz E."/>
            <person name="Williams T.A."/>
            <person name="Nakjang S."/>
            <person name="Noel C.J."/>
            <person name="Swan D.C."/>
            <person name="Goldberg A.V."/>
            <person name="Harris S.R."/>
            <person name="Weinmaier T."/>
            <person name="Markert S."/>
            <person name="Becher D."/>
            <person name="Bernhardt J."/>
            <person name="Dagan T."/>
            <person name="Hacker C."/>
            <person name="Lucocq J.M."/>
            <person name="Schweder T."/>
            <person name="Rattei T."/>
            <person name="Hall N."/>
            <person name="Hirt R.P."/>
            <person name="Embley T.M."/>
        </authorList>
    </citation>
    <scope>NUCLEOTIDE SEQUENCE [LARGE SCALE GENOMIC DNA]</scope>
</reference>
<dbReference type="AlphaFoldDB" id="L7JRN6"/>
<accession>L7JRN6</accession>
<dbReference type="VEuPathDB" id="MicrosporidiaDB:THOM_2990"/>
<dbReference type="Proteomes" id="UP000011185">
    <property type="component" value="Unassembled WGS sequence"/>
</dbReference>
<dbReference type="OMA" id="IILWMKI"/>
<organism evidence="2 3">
    <name type="scientific">Trachipleistophora hominis</name>
    <name type="common">Microsporidian parasite</name>
    <dbReference type="NCBI Taxonomy" id="72359"/>
    <lineage>
        <taxon>Eukaryota</taxon>
        <taxon>Fungi</taxon>
        <taxon>Fungi incertae sedis</taxon>
        <taxon>Microsporidia</taxon>
        <taxon>Pleistophoridae</taxon>
        <taxon>Trachipleistophora</taxon>
    </lineage>
</organism>
<evidence type="ECO:0000313" key="3">
    <source>
        <dbReference type="Proteomes" id="UP000011185"/>
    </source>
</evidence>
<keyword evidence="3" id="KW-1185">Reference proteome</keyword>
<dbReference type="HOGENOM" id="CLU_1062401_0_0_1"/>
<dbReference type="OrthoDB" id="2191249at2759"/>
<name>L7JRN6_TRAHO</name>
<evidence type="ECO:0000313" key="2">
    <source>
        <dbReference type="EMBL" id="ELQ74094.1"/>
    </source>
</evidence>
<evidence type="ECO:0000256" key="1">
    <source>
        <dbReference type="SAM" id="MobiDB-lite"/>
    </source>
</evidence>
<dbReference type="EMBL" id="JH994077">
    <property type="protein sequence ID" value="ELQ74094.1"/>
    <property type="molecule type" value="Genomic_DNA"/>
</dbReference>